<reference evidence="4" key="1">
    <citation type="submission" date="2021-04" db="EMBL/GenBank/DDBJ databases">
        <title>Complete genome sequence for Sulfitobacter sp. strain JK7-1.</title>
        <authorList>
            <person name="Park S.-J."/>
        </authorList>
    </citation>
    <scope>NUCLEOTIDE SEQUENCE</scope>
    <source>
        <strain evidence="4">JK7-1</strain>
    </source>
</reference>
<dbReference type="RefSeq" id="WP_212704964.1">
    <property type="nucleotide sequence ID" value="NZ_CP073581.1"/>
</dbReference>
<dbReference type="NCBIfam" id="TIGR03859">
    <property type="entry name" value="PQQ_PqqD"/>
    <property type="match status" value="1"/>
</dbReference>
<keyword evidence="3" id="KW-0884">PQQ biosynthesis</keyword>
<dbReference type="KEGG" id="sual:KDD17_01500"/>
<dbReference type="AlphaFoldDB" id="A0A975JEB1"/>
<evidence type="ECO:0000313" key="4">
    <source>
        <dbReference type="EMBL" id="QUJ76767.1"/>
    </source>
</evidence>
<dbReference type="InterPro" id="IPR008792">
    <property type="entry name" value="PQQD"/>
</dbReference>
<dbReference type="GO" id="GO:0048038">
    <property type="term" value="F:quinone binding"/>
    <property type="evidence" value="ECO:0007669"/>
    <property type="project" value="InterPro"/>
</dbReference>
<sequence>MKLHGTDIPVIPRGVRLHHDRVRARWVLLAPERTIALDPISHAILTALDGARDLDAVVTHLAASYDAPEDQIRGDVTEYITGLMDRRILEVAA</sequence>
<keyword evidence="5" id="KW-1185">Reference proteome</keyword>
<organism evidence="4 5">
    <name type="scientific">Sulfitobacter albidus</name>
    <dbReference type="NCBI Taxonomy" id="2829501"/>
    <lineage>
        <taxon>Bacteria</taxon>
        <taxon>Pseudomonadati</taxon>
        <taxon>Pseudomonadota</taxon>
        <taxon>Alphaproteobacteria</taxon>
        <taxon>Rhodobacterales</taxon>
        <taxon>Roseobacteraceae</taxon>
        <taxon>Sulfitobacter</taxon>
    </lineage>
</organism>
<dbReference type="Pfam" id="PF05402">
    <property type="entry name" value="PqqD"/>
    <property type="match status" value="1"/>
</dbReference>
<protein>
    <submittedName>
        <fullName evidence="4">Pyrroloquinoline quinone biosynthesis peptide chaperone PqqD</fullName>
    </submittedName>
</protein>
<evidence type="ECO:0000313" key="5">
    <source>
        <dbReference type="Proteomes" id="UP000683291"/>
    </source>
</evidence>
<evidence type="ECO:0000256" key="3">
    <source>
        <dbReference type="ARBA" id="ARBA00022905"/>
    </source>
</evidence>
<name>A0A975JEB1_9RHOB</name>
<dbReference type="EMBL" id="CP073581">
    <property type="protein sequence ID" value="QUJ76767.1"/>
    <property type="molecule type" value="Genomic_DNA"/>
</dbReference>
<dbReference type="Proteomes" id="UP000683291">
    <property type="component" value="Chromosome 1"/>
</dbReference>
<dbReference type="GO" id="GO:0018189">
    <property type="term" value="P:pyrroloquinoline quinone biosynthetic process"/>
    <property type="evidence" value="ECO:0007669"/>
    <property type="project" value="UniProtKB-KW"/>
</dbReference>
<evidence type="ECO:0000256" key="2">
    <source>
        <dbReference type="ARBA" id="ARBA00011741"/>
    </source>
</evidence>
<evidence type="ECO:0000256" key="1">
    <source>
        <dbReference type="ARBA" id="ARBA00004886"/>
    </source>
</evidence>
<proteinExistence type="predicted"/>
<dbReference type="InterPro" id="IPR022479">
    <property type="entry name" value="PqqD_bac"/>
</dbReference>
<dbReference type="InterPro" id="IPR041881">
    <property type="entry name" value="PqqD_sf"/>
</dbReference>
<gene>
    <name evidence="4" type="primary">pqqD</name>
    <name evidence="4" type="ORF">KDD17_01500</name>
</gene>
<accession>A0A975JEB1</accession>
<comment type="pathway">
    <text evidence="1">Cofactor biosynthesis; pyrroloquinoline quinone biosynthesis.</text>
</comment>
<dbReference type="Gene3D" id="1.10.10.1150">
    <property type="entry name" value="Coenzyme PQQ synthesis protein D (PqqD)"/>
    <property type="match status" value="1"/>
</dbReference>
<comment type="subunit">
    <text evidence="2">Monomer. Interacts with PqqE.</text>
</comment>